<dbReference type="OrthoDB" id="3050739at2759"/>
<dbReference type="PANTHER" id="PTHR10039">
    <property type="entry name" value="AMELOGENIN"/>
    <property type="match status" value="1"/>
</dbReference>
<accession>A0A9P6EBW7</accession>
<evidence type="ECO:0000259" key="3">
    <source>
        <dbReference type="Pfam" id="PF24883"/>
    </source>
</evidence>
<protein>
    <recommendedName>
        <fullName evidence="3">Nephrocystin 3-like N-terminal domain-containing protein</fullName>
    </recommendedName>
</protein>
<feature type="domain" description="Nephrocystin 3-like N-terminal" evidence="3">
    <location>
        <begin position="85"/>
        <end position="237"/>
    </location>
</feature>
<reference evidence="4" key="1">
    <citation type="submission" date="2020-11" db="EMBL/GenBank/DDBJ databases">
        <authorList>
            <consortium name="DOE Joint Genome Institute"/>
            <person name="Ahrendt S."/>
            <person name="Riley R."/>
            <person name="Andreopoulos W."/>
            <person name="Labutti K."/>
            <person name="Pangilinan J."/>
            <person name="Ruiz-Duenas F.J."/>
            <person name="Barrasa J.M."/>
            <person name="Sanchez-Garcia M."/>
            <person name="Camarero S."/>
            <person name="Miyauchi S."/>
            <person name="Serrano A."/>
            <person name="Linde D."/>
            <person name="Babiker R."/>
            <person name="Drula E."/>
            <person name="Ayuso-Fernandez I."/>
            <person name="Pacheco R."/>
            <person name="Padilla G."/>
            <person name="Ferreira P."/>
            <person name="Barriuso J."/>
            <person name="Kellner H."/>
            <person name="Castanera R."/>
            <person name="Alfaro M."/>
            <person name="Ramirez L."/>
            <person name="Pisabarro A.G."/>
            <person name="Kuo A."/>
            <person name="Tritt A."/>
            <person name="Lipzen A."/>
            <person name="He G."/>
            <person name="Yan M."/>
            <person name="Ng V."/>
            <person name="Cullen D."/>
            <person name="Martin F."/>
            <person name="Rosso M.-N."/>
            <person name="Henrissat B."/>
            <person name="Hibbett D."/>
            <person name="Martinez A.T."/>
            <person name="Grigoriev I.V."/>
        </authorList>
    </citation>
    <scope>NUCLEOTIDE SEQUENCE</scope>
    <source>
        <strain evidence="4">CBS 506.95</strain>
    </source>
</reference>
<evidence type="ECO:0000313" key="4">
    <source>
        <dbReference type="EMBL" id="KAF9526150.1"/>
    </source>
</evidence>
<evidence type="ECO:0000256" key="2">
    <source>
        <dbReference type="SAM" id="MobiDB-lite"/>
    </source>
</evidence>
<dbReference type="EMBL" id="MU157875">
    <property type="protein sequence ID" value="KAF9526150.1"/>
    <property type="molecule type" value="Genomic_DNA"/>
</dbReference>
<dbReference type="Pfam" id="PF24883">
    <property type="entry name" value="NPHP3_N"/>
    <property type="match status" value="1"/>
</dbReference>
<organism evidence="4 5">
    <name type="scientific">Crepidotus variabilis</name>
    <dbReference type="NCBI Taxonomy" id="179855"/>
    <lineage>
        <taxon>Eukaryota</taxon>
        <taxon>Fungi</taxon>
        <taxon>Dikarya</taxon>
        <taxon>Basidiomycota</taxon>
        <taxon>Agaricomycotina</taxon>
        <taxon>Agaricomycetes</taxon>
        <taxon>Agaricomycetidae</taxon>
        <taxon>Agaricales</taxon>
        <taxon>Agaricineae</taxon>
        <taxon>Crepidotaceae</taxon>
        <taxon>Crepidotus</taxon>
    </lineage>
</organism>
<feature type="region of interest" description="Disordered" evidence="2">
    <location>
        <begin position="45"/>
        <end position="69"/>
    </location>
</feature>
<evidence type="ECO:0000256" key="1">
    <source>
        <dbReference type="ARBA" id="ARBA00022737"/>
    </source>
</evidence>
<sequence>MSNQQASVLQNAQNCSINDSTINATIYSTTHNHGSRSSGIHLLSQKVSSSAMHDSSAREPPPRCHPKTRTSAVNKIVAFVDDPEPEKPVMWMNAPFGHGKSAVMQTVIETLITSGRKHRVAGAFFFGRDKEGRDKAHYLLPAIIYQVANNIPGMYEHVNNAINADPTLPSKSIEAQLIPLLIIPFQRCSPSSTYTPTIFIDGLDECDNIAAQRSVLKMIADAITVYRIRLQFVVASRPETHLSDYFKKEPLQSATRFFTLDNDFYSMRTYLRDGFNEICDARTDVMSGVPTPWPSDSTIDGLVWRASGQFLFASTILRFVGDEYSNPLEQLKVILTLHPRRSSAFSNMDGLYTQILLVCPVHLQGCLRRVLGVVICGDLTSITFIADIFNETISNIVTVLRGLRAVIKIYDEIVTSSHKFYKLVCPRLSLYHLSFKEFATDRSRAGDLWIDKDAFDKEIYHRADVLVARSLSATHGATLNHLPPDCHHSVVIGATGLFSLRSTRSFNIKYNAQQRS</sequence>
<proteinExistence type="predicted"/>
<name>A0A9P6EBW7_9AGAR</name>
<dbReference type="AlphaFoldDB" id="A0A9P6EBW7"/>
<keyword evidence="1" id="KW-0677">Repeat</keyword>
<keyword evidence="5" id="KW-1185">Reference proteome</keyword>
<gene>
    <name evidence="4" type="ORF">CPB83DRAFT_501390</name>
</gene>
<dbReference type="Proteomes" id="UP000807306">
    <property type="component" value="Unassembled WGS sequence"/>
</dbReference>
<comment type="caution">
    <text evidence="4">The sequence shown here is derived from an EMBL/GenBank/DDBJ whole genome shotgun (WGS) entry which is preliminary data.</text>
</comment>
<dbReference type="InterPro" id="IPR056884">
    <property type="entry name" value="NPHP3-like_N"/>
</dbReference>
<dbReference type="PANTHER" id="PTHR10039:SF17">
    <property type="entry name" value="FUNGAL STAND N-TERMINAL GOODBYE DOMAIN-CONTAINING PROTEIN-RELATED"/>
    <property type="match status" value="1"/>
</dbReference>
<evidence type="ECO:0000313" key="5">
    <source>
        <dbReference type="Proteomes" id="UP000807306"/>
    </source>
</evidence>